<comment type="caution">
    <text evidence="2">The sequence shown here is derived from an EMBL/GenBank/DDBJ whole genome shotgun (WGS) entry which is preliminary data.</text>
</comment>
<dbReference type="AlphaFoldDB" id="A0AAQ2HEW0"/>
<keyword evidence="1" id="KW-0812">Transmembrane</keyword>
<dbReference type="Pfam" id="PF12679">
    <property type="entry name" value="ABC2_membrane_2"/>
    <property type="match status" value="1"/>
</dbReference>
<organism evidence="2 3">
    <name type="scientific">Cryobacterium shii</name>
    <dbReference type="NCBI Taxonomy" id="1259235"/>
    <lineage>
        <taxon>Bacteria</taxon>
        <taxon>Bacillati</taxon>
        <taxon>Actinomycetota</taxon>
        <taxon>Actinomycetes</taxon>
        <taxon>Micrococcales</taxon>
        <taxon>Microbacteriaceae</taxon>
        <taxon>Cryobacterium</taxon>
    </lineage>
</organism>
<keyword evidence="1" id="KW-1133">Transmembrane helix</keyword>
<feature type="transmembrane region" description="Helical" evidence="1">
    <location>
        <begin position="127"/>
        <end position="147"/>
    </location>
</feature>
<gene>
    <name evidence="2" type="ORF">E3O49_13540</name>
</gene>
<dbReference type="Proteomes" id="UP000297403">
    <property type="component" value="Unassembled WGS sequence"/>
</dbReference>
<feature type="transmembrane region" description="Helical" evidence="1">
    <location>
        <begin position="192"/>
        <end position="211"/>
    </location>
</feature>
<dbReference type="PANTHER" id="PTHR37305">
    <property type="entry name" value="INTEGRAL MEMBRANE PROTEIN-RELATED"/>
    <property type="match status" value="1"/>
</dbReference>
<name>A0AAQ2HEW0_9MICO</name>
<proteinExistence type="predicted"/>
<evidence type="ECO:0000256" key="1">
    <source>
        <dbReference type="SAM" id="Phobius"/>
    </source>
</evidence>
<keyword evidence="1" id="KW-0472">Membrane</keyword>
<evidence type="ECO:0000313" key="2">
    <source>
        <dbReference type="EMBL" id="TFC42763.1"/>
    </source>
</evidence>
<feature type="transmembrane region" description="Helical" evidence="1">
    <location>
        <begin position="159"/>
        <end position="180"/>
    </location>
</feature>
<feature type="transmembrane region" description="Helical" evidence="1">
    <location>
        <begin position="17"/>
        <end position="38"/>
    </location>
</feature>
<dbReference type="GO" id="GO:0005886">
    <property type="term" value="C:plasma membrane"/>
    <property type="evidence" value="ECO:0007669"/>
    <property type="project" value="UniProtKB-SubCell"/>
</dbReference>
<sequence>MLASLFTKTLYDQRRGLLGWSVSLVLLVGMYVVLWPSLRDQPSMSDFLKQMPEAFRYLFAATGADMSTPVGYVQVELLSFMGPIAVLVYAIGVGVAVIGGEEDHHTMDLLLANPVGRTRVVLEKFTALALGTFLLAAVTGVSLVGLGSFADMNLPAGDVAAAMLHLALLGVVFGALALTLSASTGRTGLSRGIPAVVAVVAYVVNALAPLVDWLDPFQKLSPYYQYIGHDPLREGVDGPSVLVAVATVAVLLGLAVLGFRRRDIAA</sequence>
<feature type="transmembrane region" description="Helical" evidence="1">
    <location>
        <begin position="241"/>
        <end position="259"/>
    </location>
</feature>
<dbReference type="GO" id="GO:0140359">
    <property type="term" value="F:ABC-type transporter activity"/>
    <property type="evidence" value="ECO:0007669"/>
    <property type="project" value="InterPro"/>
</dbReference>
<protein>
    <submittedName>
        <fullName evidence="2">ABC transporter permease</fullName>
    </submittedName>
</protein>
<feature type="transmembrane region" description="Helical" evidence="1">
    <location>
        <begin position="77"/>
        <end position="98"/>
    </location>
</feature>
<reference evidence="2 3" key="1">
    <citation type="submission" date="2019-03" db="EMBL/GenBank/DDBJ databases">
        <title>Genomics of glacier-inhabiting Cryobacterium strains.</title>
        <authorList>
            <person name="Liu Q."/>
            <person name="Xin Y.-H."/>
        </authorList>
    </citation>
    <scope>NUCLEOTIDE SEQUENCE [LARGE SCALE GENOMIC DNA]</scope>
    <source>
        <strain evidence="3">TMT1-22</strain>
    </source>
</reference>
<evidence type="ECO:0000313" key="3">
    <source>
        <dbReference type="Proteomes" id="UP000297403"/>
    </source>
</evidence>
<accession>A0AAQ2HEW0</accession>
<keyword evidence="3" id="KW-1185">Reference proteome</keyword>
<dbReference type="RefSeq" id="WP_134451770.1">
    <property type="nucleotide sequence ID" value="NZ_SOFY01000074.1"/>
</dbReference>
<dbReference type="EMBL" id="SOFY01000074">
    <property type="protein sequence ID" value="TFC42763.1"/>
    <property type="molecule type" value="Genomic_DNA"/>
</dbReference>
<dbReference type="PANTHER" id="PTHR37305:SF1">
    <property type="entry name" value="MEMBRANE PROTEIN"/>
    <property type="match status" value="1"/>
</dbReference>